<dbReference type="EMBL" id="CP035913">
    <property type="protein sequence ID" value="QBE66573.1"/>
    <property type="molecule type" value="Genomic_DNA"/>
</dbReference>
<sequence length="617" mass="66335">MIPSQMPGRCRPVAIGRPQVAVRRAGDTWYMDAQTPLGDVPRRFTDCLVRGARDWPERTLVARRGADGEWLRLGYAAMLDRARRIGQALLDRGLSAERPLVILSGNDLQHYQLALGAMYAGVPYVPVSPAYSLVATDYGRLNELVAHLTPGAVYASDGGAFGRAIAAVLPPGAELILDGGDVGGVTATRFATLLETVPTTVDAANAAVGPDTIAKFLFTSGSTKKPKAVVTTHGMWSSNQQMLLQTFPFFGEAPPVLVDWLPWNHTFGGSHNVGIALYNGGTLYLDDGRPTPQDFRRTLDNLREIAPTVYFNIPKGWEMLTDALESDAQLRDTFFSRVKLFFCAGAGLSQAAWDRLDAIAVRHCGESIRIMTGLGMTETSPSCTFGTGPIVRAGYVGVPAPGCQVKLAPVGGKLEARFKGPHVMPGYWRMPELTAEAFDDEGYYRTGDALRFADDAQPELGFMFDGRIAEDFKLATGTFVSVGPLRAKVISMGAPYVLDVVVTGIDRHAIGLLVFPRLEHCQVLSGLGAGVTPAQVLASAPVRDFFAGLLRRLNADATGSSNAVAMLRLQEAPPSIDHRELTDKGSVNQAAVLARRAAQVQAMYEDGNDDGATIRAQ</sequence>
<dbReference type="KEGG" id="plue:EWM63_29370"/>
<dbReference type="Gene3D" id="3.40.50.12780">
    <property type="entry name" value="N-terminal domain of ligase-like"/>
    <property type="match status" value="1"/>
</dbReference>
<evidence type="ECO:0000259" key="1">
    <source>
        <dbReference type="Pfam" id="PF00501"/>
    </source>
</evidence>
<dbReference type="PANTHER" id="PTHR24096:SF420">
    <property type="entry name" value="LONG-CHAIN-FATTY-ACID--COA LIGASE-RELATED"/>
    <property type="match status" value="1"/>
</dbReference>
<evidence type="ECO:0000313" key="3">
    <source>
        <dbReference type="Proteomes" id="UP000290637"/>
    </source>
</evidence>
<dbReference type="OrthoDB" id="9766486at2"/>
<dbReference type="SUPFAM" id="SSF56801">
    <property type="entry name" value="Acetyl-CoA synthetase-like"/>
    <property type="match status" value="1"/>
</dbReference>
<dbReference type="AlphaFoldDB" id="A0A4V0Z4D6"/>
<proteinExistence type="predicted"/>
<dbReference type="RefSeq" id="WP_130189680.1">
    <property type="nucleotide sequence ID" value="NZ_CP035913.1"/>
</dbReference>
<dbReference type="GO" id="GO:0016405">
    <property type="term" value="F:CoA-ligase activity"/>
    <property type="evidence" value="ECO:0007669"/>
    <property type="project" value="TreeGrafter"/>
</dbReference>
<dbReference type="Proteomes" id="UP000290637">
    <property type="component" value="Chromosome"/>
</dbReference>
<dbReference type="Pfam" id="PF00501">
    <property type="entry name" value="AMP-binding"/>
    <property type="match status" value="1"/>
</dbReference>
<dbReference type="InterPro" id="IPR000873">
    <property type="entry name" value="AMP-dep_synth/lig_dom"/>
</dbReference>
<name>A0A4V0Z4D6_9BURK</name>
<evidence type="ECO:0000313" key="2">
    <source>
        <dbReference type="EMBL" id="QBE66573.1"/>
    </source>
</evidence>
<dbReference type="CDD" id="cd05921">
    <property type="entry name" value="FCS"/>
    <property type="match status" value="1"/>
</dbReference>
<organism evidence="2 3">
    <name type="scientific">Pseudoduganella lutea</name>
    <dbReference type="NCBI Taxonomy" id="321985"/>
    <lineage>
        <taxon>Bacteria</taxon>
        <taxon>Pseudomonadati</taxon>
        <taxon>Pseudomonadota</taxon>
        <taxon>Betaproteobacteria</taxon>
        <taxon>Burkholderiales</taxon>
        <taxon>Oxalobacteraceae</taxon>
        <taxon>Telluria group</taxon>
        <taxon>Pseudoduganella</taxon>
    </lineage>
</organism>
<dbReference type="PANTHER" id="PTHR24096">
    <property type="entry name" value="LONG-CHAIN-FATTY-ACID--COA LIGASE"/>
    <property type="match status" value="1"/>
</dbReference>
<accession>A0A4V0Z4D6</accession>
<feature type="domain" description="AMP-dependent synthetase/ligase" evidence="1">
    <location>
        <begin position="51"/>
        <end position="428"/>
    </location>
</feature>
<reference evidence="2 3" key="1">
    <citation type="submission" date="2019-02" db="EMBL/GenBank/DDBJ databases">
        <title>Draft Genome Sequences of Six Type Strains of the Genus Massilia.</title>
        <authorList>
            <person name="Miess H."/>
            <person name="Frediansyhah A."/>
            <person name="Gross H."/>
        </authorList>
    </citation>
    <scope>NUCLEOTIDE SEQUENCE [LARGE SCALE GENOMIC DNA]</scope>
    <source>
        <strain evidence="2 3">DSM 17473</strain>
    </source>
</reference>
<keyword evidence="3" id="KW-1185">Reference proteome</keyword>
<gene>
    <name evidence="2" type="ORF">EWM63_29370</name>
</gene>
<dbReference type="InterPro" id="IPR042099">
    <property type="entry name" value="ANL_N_sf"/>
</dbReference>
<protein>
    <submittedName>
        <fullName evidence="2">Feruloyl-CoA synthase</fullName>
    </submittedName>
</protein>